<dbReference type="AlphaFoldDB" id="A0A0F9WPN4"/>
<evidence type="ECO:0000256" key="2">
    <source>
        <dbReference type="ARBA" id="ARBA00022771"/>
    </source>
</evidence>
<evidence type="ECO:0000259" key="4">
    <source>
        <dbReference type="Pfam" id="PF11789"/>
    </source>
</evidence>
<organism evidence="5 6">
    <name type="scientific">Vairimorpha ceranae</name>
    <dbReference type="NCBI Taxonomy" id="40302"/>
    <lineage>
        <taxon>Eukaryota</taxon>
        <taxon>Fungi</taxon>
        <taxon>Fungi incertae sedis</taxon>
        <taxon>Microsporidia</taxon>
        <taxon>Nosematidae</taxon>
        <taxon>Vairimorpha</taxon>
    </lineage>
</organism>
<keyword evidence="1" id="KW-0479">Metal-binding</keyword>
<keyword evidence="3" id="KW-0862">Zinc</keyword>
<dbReference type="VEuPathDB" id="MicrosporidiaDB:AAJ76_4000037141"/>
<dbReference type="InterPro" id="IPR013083">
    <property type="entry name" value="Znf_RING/FYVE/PHD"/>
</dbReference>
<protein>
    <recommendedName>
        <fullName evidence="4">SP-RING-type domain-containing protein</fullName>
    </recommendedName>
</protein>
<sequence>MEEYLERKKDLLDEIKKIAIPNSTINELISIHKEILTKKESVLNVKTYKNYLRLIENSESTTDDCEVKHIESELICPFQQIKIATPFRNHCNHVYEREGLEKYVNGRNIKCPVLGCHAIVKLK</sequence>
<dbReference type="Gene3D" id="3.30.40.10">
    <property type="entry name" value="Zinc/RING finger domain, C3HC4 (zinc finger)"/>
    <property type="match status" value="1"/>
</dbReference>
<dbReference type="InterPro" id="IPR004181">
    <property type="entry name" value="Znf_MIZ"/>
</dbReference>
<gene>
    <name evidence="5" type="ORF">AAJ76_4000037141</name>
</gene>
<dbReference type="GeneID" id="36320422"/>
<dbReference type="GO" id="GO:0008270">
    <property type="term" value="F:zinc ion binding"/>
    <property type="evidence" value="ECO:0007669"/>
    <property type="project" value="UniProtKB-KW"/>
</dbReference>
<keyword evidence="6" id="KW-1185">Reference proteome</keyword>
<evidence type="ECO:0000313" key="5">
    <source>
        <dbReference type="EMBL" id="KKO74903.1"/>
    </source>
</evidence>
<dbReference type="RefSeq" id="XP_024330645.1">
    <property type="nucleotide sequence ID" value="XM_024475477.1"/>
</dbReference>
<keyword evidence="2" id="KW-0863">Zinc-finger</keyword>
<evidence type="ECO:0000256" key="1">
    <source>
        <dbReference type="ARBA" id="ARBA00022723"/>
    </source>
</evidence>
<comment type="caution">
    <text evidence="5">The sequence shown here is derived from an EMBL/GenBank/DDBJ whole genome shotgun (WGS) entry which is preliminary data.</text>
</comment>
<name>A0A0F9WPN4_9MICR</name>
<dbReference type="OrthoDB" id="2190619at2759"/>
<evidence type="ECO:0000256" key="3">
    <source>
        <dbReference type="ARBA" id="ARBA00022833"/>
    </source>
</evidence>
<reference evidence="5 6" key="1">
    <citation type="journal article" date="2015" name="Environ. Microbiol.">
        <title>Genome analyses suggest the presence of polyploidy and recent human-driven expansions in eight global populations of the honeybee pathogen Nosema ceranae.</title>
        <authorList>
            <person name="Pelin A."/>
            <person name="Selman M."/>
            <person name="Aris-Brosou S."/>
            <person name="Farinelli L."/>
            <person name="Corradi N."/>
        </authorList>
    </citation>
    <scope>NUCLEOTIDE SEQUENCE [LARGE SCALE GENOMIC DNA]</scope>
    <source>
        <strain evidence="5 6">PA08 1199</strain>
    </source>
</reference>
<evidence type="ECO:0000313" key="6">
    <source>
        <dbReference type="Proteomes" id="UP000034350"/>
    </source>
</evidence>
<dbReference type="SUPFAM" id="SSF57850">
    <property type="entry name" value="RING/U-box"/>
    <property type="match status" value="1"/>
</dbReference>
<dbReference type="Proteomes" id="UP000034350">
    <property type="component" value="Unassembled WGS sequence"/>
</dbReference>
<feature type="domain" description="SP-RING-type" evidence="4">
    <location>
        <begin position="63"/>
        <end position="116"/>
    </location>
</feature>
<dbReference type="Pfam" id="PF11789">
    <property type="entry name" value="zf-Nse"/>
    <property type="match status" value="1"/>
</dbReference>
<proteinExistence type="predicted"/>
<dbReference type="VEuPathDB" id="MicrosporidiaDB:G9O61_00g001060"/>
<accession>A0A0F9WPN4</accession>
<dbReference type="EMBL" id="JPQZ01000040">
    <property type="protein sequence ID" value="KKO74903.1"/>
    <property type="molecule type" value="Genomic_DNA"/>
</dbReference>